<dbReference type="InterPro" id="IPR050312">
    <property type="entry name" value="IolE/XylAMocC-like"/>
</dbReference>
<proteinExistence type="predicted"/>
<dbReference type="InterPro" id="IPR013022">
    <property type="entry name" value="Xyl_isomerase-like_TIM-brl"/>
</dbReference>
<evidence type="ECO:0000313" key="3">
    <source>
        <dbReference type="Proteomes" id="UP000641588"/>
    </source>
</evidence>
<feature type="domain" description="Xylose isomerase-like TIM barrel" evidence="1">
    <location>
        <begin position="28"/>
        <end position="262"/>
    </location>
</feature>
<sequence>MKNLEKQVSYSLFVKHWKDKSAHDLARFVSGIGFDGVELPVRAGFQVEPETVGKSLPEFAKQLDEHGVKIYSVAASTDESVFAACAEAGVPVIRIMVNIDQDGYKATEERTKRKLEQLIPLCERYGVKVGVQQHYGNYIIDSNGIMNLMSDLSPEHVGVVWDAAHDAFAGQQPEYGLDIVWSHLAMVNLKNGFFIRSNGPEAETAEWKRHFTTGRHGMAHWPRIAGYVKERNYSGVVCLTAEYTDLDNKDRYIAEDLAYAKSLFK</sequence>
<organism evidence="2 3">
    <name type="scientific">Paenibacillus foliorum</name>
    <dbReference type="NCBI Taxonomy" id="2654974"/>
    <lineage>
        <taxon>Bacteria</taxon>
        <taxon>Bacillati</taxon>
        <taxon>Bacillota</taxon>
        <taxon>Bacilli</taxon>
        <taxon>Bacillales</taxon>
        <taxon>Paenibacillaceae</taxon>
        <taxon>Paenibacillus</taxon>
    </lineage>
</organism>
<dbReference type="Proteomes" id="UP000641588">
    <property type="component" value="Unassembled WGS sequence"/>
</dbReference>
<keyword evidence="3" id="KW-1185">Reference proteome</keyword>
<dbReference type="InterPro" id="IPR036237">
    <property type="entry name" value="Xyl_isomerase-like_sf"/>
</dbReference>
<dbReference type="AlphaFoldDB" id="A0A972K5M3"/>
<name>A0A972K5M3_9BACL</name>
<accession>A0A972K5M3</accession>
<protein>
    <submittedName>
        <fullName evidence="2">TIM barrel protein</fullName>
    </submittedName>
</protein>
<dbReference type="EMBL" id="WHOD01000109">
    <property type="protein sequence ID" value="NOU97192.1"/>
    <property type="molecule type" value="Genomic_DNA"/>
</dbReference>
<reference evidence="2" key="1">
    <citation type="submission" date="2019-10" db="EMBL/GenBank/DDBJ databases">
        <title>Description of Paenibacillus glebae sp. nov.</title>
        <authorList>
            <person name="Carlier A."/>
            <person name="Qi S."/>
        </authorList>
    </citation>
    <scope>NUCLEOTIDE SEQUENCE</scope>
    <source>
        <strain evidence="2">LMG 31456</strain>
    </source>
</reference>
<dbReference type="RefSeq" id="WP_171655441.1">
    <property type="nucleotide sequence ID" value="NZ_WHOD01000109.1"/>
</dbReference>
<dbReference type="Gene3D" id="3.20.20.150">
    <property type="entry name" value="Divalent-metal-dependent TIM barrel enzymes"/>
    <property type="match status" value="1"/>
</dbReference>
<evidence type="ECO:0000313" key="2">
    <source>
        <dbReference type="EMBL" id="NOU97192.1"/>
    </source>
</evidence>
<dbReference type="PANTHER" id="PTHR12110">
    <property type="entry name" value="HYDROXYPYRUVATE ISOMERASE"/>
    <property type="match status" value="1"/>
</dbReference>
<gene>
    <name evidence="2" type="ORF">GC093_28780</name>
</gene>
<dbReference type="Pfam" id="PF01261">
    <property type="entry name" value="AP_endonuc_2"/>
    <property type="match status" value="1"/>
</dbReference>
<evidence type="ECO:0000259" key="1">
    <source>
        <dbReference type="Pfam" id="PF01261"/>
    </source>
</evidence>
<comment type="caution">
    <text evidence="2">The sequence shown here is derived from an EMBL/GenBank/DDBJ whole genome shotgun (WGS) entry which is preliminary data.</text>
</comment>
<dbReference type="SUPFAM" id="SSF51658">
    <property type="entry name" value="Xylose isomerase-like"/>
    <property type="match status" value="1"/>
</dbReference>